<feature type="compositionally biased region" description="Polar residues" evidence="1">
    <location>
        <begin position="655"/>
        <end position="666"/>
    </location>
</feature>
<dbReference type="InterPro" id="IPR021264">
    <property type="entry name" value="AFUB_079030/YDR124W-like"/>
</dbReference>
<dbReference type="InterPro" id="IPR047092">
    <property type="entry name" value="AFUB_07903/YDR124W-like_hel"/>
</dbReference>
<dbReference type="AlphaFoldDB" id="A0AAN6ICP9"/>
<evidence type="ECO:0000256" key="1">
    <source>
        <dbReference type="SAM" id="MobiDB-lite"/>
    </source>
</evidence>
<proteinExistence type="predicted"/>
<feature type="compositionally biased region" description="Basic and acidic residues" evidence="1">
    <location>
        <begin position="414"/>
        <end position="430"/>
    </location>
</feature>
<organism evidence="3 4">
    <name type="scientific">Exophiala viscosa</name>
    <dbReference type="NCBI Taxonomy" id="2486360"/>
    <lineage>
        <taxon>Eukaryota</taxon>
        <taxon>Fungi</taxon>
        <taxon>Dikarya</taxon>
        <taxon>Ascomycota</taxon>
        <taxon>Pezizomycotina</taxon>
        <taxon>Eurotiomycetes</taxon>
        <taxon>Chaetothyriomycetidae</taxon>
        <taxon>Chaetothyriales</taxon>
        <taxon>Herpotrichiellaceae</taxon>
        <taxon>Exophiala</taxon>
    </lineage>
</organism>
<dbReference type="Proteomes" id="UP001203852">
    <property type="component" value="Unassembled WGS sequence"/>
</dbReference>
<feature type="compositionally biased region" description="Polar residues" evidence="1">
    <location>
        <begin position="1"/>
        <end position="11"/>
    </location>
</feature>
<feature type="region of interest" description="Disordered" evidence="1">
    <location>
        <begin position="653"/>
        <end position="674"/>
    </location>
</feature>
<feature type="region of interest" description="Disordered" evidence="1">
    <location>
        <begin position="375"/>
        <end position="469"/>
    </location>
</feature>
<gene>
    <name evidence="3" type="ORF">EDD36DRAFT_466074</name>
</gene>
<accession>A0AAN6ICP9</accession>
<comment type="caution">
    <text evidence="3">The sequence shown here is derived from an EMBL/GenBank/DDBJ whole genome shotgun (WGS) entry which is preliminary data.</text>
</comment>
<dbReference type="PANTHER" id="PTHR36102:SF1">
    <property type="entry name" value="YDR124W-LIKE HELICAL BUNDLE DOMAIN-CONTAINING PROTEIN"/>
    <property type="match status" value="1"/>
</dbReference>
<keyword evidence="4" id="KW-1185">Reference proteome</keyword>
<feature type="domain" description="Subtelomeric hrmA-associated cluster protein AFUB-079030/YDR124W-like helical bundle" evidence="2">
    <location>
        <begin position="185"/>
        <end position="326"/>
    </location>
</feature>
<evidence type="ECO:0000313" key="3">
    <source>
        <dbReference type="EMBL" id="KAI1612235.1"/>
    </source>
</evidence>
<dbReference type="EMBL" id="MU404355">
    <property type="protein sequence ID" value="KAI1612235.1"/>
    <property type="molecule type" value="Genomic_DNA"/>
</dbReference>
<evidence type="ECO:0000313" key="4">
    <source>
        <dbReference type="Proteomes" id="UP001203852"/>
    </source>
</evidence>
<sequence>MAARRITTNSTSPPPPFMSSRSVKSEDVAPHTEAMRLSKEDKQRYIINEVKKLLEGCDHFIGLVPGEHGMPEIIASDNLKQHRFAILGDAYEKFARYMSSRELASVTRLADPWSSRAIKGKGKPIHTPEQVLPAPASISYPFQRPSKRHRSATLSGKGSGTNSQNILGERSMKTLNEAPAIQLRVDDRERLERWFREAFVAMQQVACRTIAKIWIKRIHPKKQSTHPYNGGMPRGEPLDPNRTRPPYWPAHVIHREPDHIGRDDRTSLLVHLIMNTPLEVITNPPETHSRQMVTASALLECLEVKRSDPTIQEDRWEIIEQVCRARDMMEQYEAGEIGWFHVNPKSHFYLELTVSKDGDALVFLSDYSNGIRLSSNDSDTEVLPVQEGRQESEDDEVSGDGEFTPGSSTANDSPIHRSYAEGRAQTERLRSSVAIESSTDATGRRSNGRRSRASVGTSGARGGSLIGSRHVQDLPYRMSGSVRKAEAGAASAQYMTGGRRRSVNYQAPNSDLSVMMTSRFPSQQELSLTTLGRSEYDAHNTDSGSRDMMQHMLSYSNGACLPPPHSVGWGIMGPEAPDHVFGMHPHMTTQSPESAMAYFGHAAAPPHQPQPQHQEMMDRVENGLALMDAMQYHDLNIGGHQHVLPLRVMDASHHGTMSQPDNNMDLSQGPFYPM</sequence>
<name>A0AAN6ICP9_9EURO</name>
<dbReference type="Pfam" id="PF11001">
    <property type="entry name" value="AFUB_07903_YDR124W_hel"/>
    <property type="match status" value="1"/>
</dbReference>
<feature type="region of interest" description="Disordered" evidence="1">
    <location>
        <begin position="1"/>
        <end position="29"/>
    </location>
</feature>
<evidence type="ECO:0000259" key="2">
    <source>
        <dbReference type="Pfam" id="PF11001"/>
    </source>
</evidence>
<feature type="region of interest" description="Disordered" evidence="1">
    <location>
        <begin position="140"/>
        <end position="167"/>
    </location>
</feature>
<feature type="compositionally biased region" description="Polar residues" evidence="1">
    <location>
        <begin position="152"/>
        <end position="166"/>
    </location>
</feature>
<protein>
    <recommendedName>
        <fullName evidence="2">Subtelomeric hrmA-associated cluster protein AFUB-079030/YDR124W-like helical bundle domain-containing protein</fullName>
    </recommendedName>
</protein>
<dbReference type="PANTHER" id="PTHR36102">
    <property type="entry name" value="CHROMOSOME 10, WHOLE GENOME SHOTGUN SEQUENCE"/>
    <property type="match status" value="1"/>
</dbReference>
<reference evidence="3" key="1">
    <citation type="journal article" date="2022" name="bioRxiv">
        <title>Deciphering the potential niche of two novel black yeast fungi from a biological soil crust based on their genomes, phenotypes, and melanin regulation.</title>
        <authorList>
            <consortium name="DOE Joint Genome Institute"/>
            <person name="Carr E.C."/>
            <person name="Barton Q."/>
            <person name="Grambo S."/>
            <person name="Sullivan M."/>
            <person name="Renfro C.M."/>
            <person name="Kuo A."/>
            <person name="Pangilinan J."/>
            <person name="Lipzen A."/>
            <person name="Keymanesh K."/>
            <person name="Savage E."/>
            <person name="Barry K."/>
            <person name="Grigoriev I.V."/>
            <person name="Riekhof W.R."/>
            <person name="Harris S.S."/>
        </authorList>
    </citation>
    <scope>NUCLEOTIDE SEQUENCE</scope>
    <source>
        <strain evidence="3">JF 03-4F</strain>
    </source>
</reference>